<keyword evidence="2" id="KW-0229">DNA integration</keyword>
<dbReference type="CDD" id="cd03768">
    <property type="entry name" value="SR_ResInv"/>
    <property type="match status" value="1"/>
</dbReference>
<dbReference type="Pfam" id="PF00239">
    <property type="entry name" value="Resolvase"/>
    <property type="match status" value="1"/>
</dbReference>
<sequence length="204" mass="22517">MKIGYARVSTRDQNLALQLDALTQAGCELIYQEKASGALAARVELDKLLLQVRPGDTVYIYKLDRLGRSLKHLLDLVADLQRRDIGLISLTDAINTSSAQGRLVLNLFASLAEFERELIRERTLAGLAAARARGRVGGRKPGLSVEAQRTARAAELLYKARELSVDDMARSLRICKATFYKYLHHRGVALHVQPLPSPVTTPAT</sequence>
<dbReference type="PANTHER" id="PTHR30461:SF2">
    <property type="entry name" value="SERINE RECOMBINASE PINE-RELATED"/>
    <property type="match status" value="1"/>
</dbReference>
<evidence type="ECO:0000256" key="2">
    <source>
        <dbReference type="ARBA" id="ARBA00022908"/>
    </source>
</evidence>
<dbReference type="OrthoDB" id="9797501at2"/>
<dbReference type="InterPro" id="IPR006118">
    <property type="entry name" value="Recombinase_CS"/>
</dbReference>
<dbReference type="InterPro" id="IPR050639">
    <property type="entry name" value="SSR_resolvase"/>
</dbReference>
<dbReference type="PROSITE" id="PS51736">
    <property type="entry name" value="RECOMBINASES_3"/>
    <property type="match status" value="1"/>
</dbReference>
<dbReference type="FunFam" id="3.40.50.1390:FF:000001">
    <property type="entry name" value="DNA recombinase"/>
    <property type="match status" value="1"/>
</dbReference>
<dbReference type="PROSITE" id="PS00397">
    <property type="entry name" value="RECOMBINASES_1"/>
    <property type="match status" value="1"/>
</dbReference>
<keyword evidence="4" id="KW-0238">DNA-binding</keyword>
<evidence type="ECO:0000256" key="6">
    <source>
        <dbReference type="PIRSR" id="PIRSR606118-50"/>
    </source>
</evidence>
<proteinExistence type="inferred from homology"/>
<dbReference type="Gene3D" id="3.40.50.1390">
    <property type="entry name" value="Resolvase, N-terminal catalytic domain"/>
    <property type="match status" value="1"/>
</dbReference>
<name>A0A1H3P0X4_9BACT</name>
<evidence type="ECO:0000256" key="4">
    <source>
        <dbReference type="ARBA" id="ARBA00023125"/>
    </source>
</evidence>
<keyword evidence="3" id="KW-0230">DNA invertase</keyword>
<evidence type="ECO:0000313" key="9">
    <source>
        <dbReference type="EMBL" id="SDY94767.1"/>
    </source>
</evidence>
<dbReference type="InterPro" id="IPR006119">
    <property type="entry name" value="Resolv_N"/>
</dbReference>
<protein>
    <submittedName>
        <fullName evidence="9">Site-specific DNA recombinase</fullName>
    </submittedName>
</protein>
<evidence type="ECO:0000256" key="3">
    <source>
        <dbReference type="ARBA" id="ARBA00023100"/>
    </source>
</evidence>
<dbReference type="GO" id="GO:0003677">
    <property type="term" value="F:DNA binding"/>
    <property type="evidence" value="ECO:0007669"/>
    <property type="project" value="UniProtKB-KW"/>
</dbReference>
<dbReference type="SUPFAM" id="SSF53041">
    <property type="entry name" value="Resolvase-like"/>
    <property type="match status" value="1"/>
</dbReference>
<evidence type="ECO:0000256" key="7">
    <source>
        <dbReference type="PROSITE-ProRule" id="PRU10137"/>
    </source>
</evidence>
<dbReference type="PANTHER" id="PTHR30461">
    <property type="entry name" value="DNA-INVERTASE FROM LAMBDOID PROPHAGE"/>
    <property type="match status" value="1"/>
</dbReference>
<dbReference type="STRING" id="651662.SAMN04488069_12041"/>
<gene>
    <name evidence="9" type="ORF">SAMN04488069_12041</name>
</gene>
<dbReference type="GO" id="GO:0015074">
    <property type="term" value="P:DNA integration"/>
    <property type="evidence" value="ECO:0007669"/>
    <property type="project" value="UniProtKB-KW"/>
</dbReference>
<evidence type="ECO:0000259" key="8">
    <source>
        <dbReference type="PROSITE" id="PS51736"/>
    </source>
</evidence>
<evidence type="ECO:0000313" key="10">
    <source>
        <dbReference type="Proteomes" id="UP000199249"/>
    </source>
</evidence>
<dbReference type="Proteomes" id="UP000199249">
    <property type="component" value="Unassembled WGS sequence"/>
</dbReference>
<keyword evidence="5" id="KW-0233">DNA recombination</keyword>
<comment type="similarity">
    <text evidence="1">Belongs to the site-specific recombinase resolvase family.</text>
</comment>
<evidence type="ECO:0000256" key="1">
    <source>
        <dbReference type="ARBA" id="ARBA00009913"/>
    </source>
</evidence>
<feature type="domain" description="Resolvase/invertase-type recombinase catalytic" evidence="8">
    <location>
        <begin position="1"/>
        <end position="134"/>
    </location>
</feature>
<evidence type="ECO:0000256" key="5">
    <source>
        <dbReference type="ARBA" id="ARBA00023172"/>
    </source>
</evidence>
<organism evidence="9 10">
    <name type="scientific">Hymenobacter psychrophilus</name>
    <dbReference type="NCBI Taxonomy" id="651662"/>
    <lineage>
        <taxon>Bacteria</taxon>
        <taxon>Pseudomonadati</taxon>
        <taxon>Bacteroidota</taxon>
        <taxon>Cytophagia</taxon>
        <taxon>Cytophagales</taxon>
        <taxon>Hymenobacteraceae</taxon>
        <taxon>Hymenobacter</taxon>
    </lineage>
</organism>
<reference evidence="10" key="1">
    <citation type="submission" date="2016-10" db="EMBL/GenBank/DDBJ databases">
        <authorList>
            <person name="Varghese N."/>
            <person name="Submissions S."/>
        </authorList>
    </citation>
    <scope>NUCLEOTIDE SEQUENCE [LARGE SCALE GENOMIC DNA]</scope>
    <source>
        <strain evidence="10">CGMCC 1.8975</strain>
    </source>
</reference>
<dbReference type="SMART" id="SM00857">
    <property type="entry name" value="Resolvase"/>
    <property type="match status" value="1"/>
</dbReference>
<dbReference type="EMBL" id="FNOV01000020">
    <property type="protein sequence ID" value="SDY94767.1"/>
    <property type="molecule type" value="Genomic_DNA"/>
</dbReference>
<keyword evidence="10" id="KW-1185">Reference proteome</keyword>
<dbReference type="GO" id="GO:0000150">
    <property type="term" value="F:DNA strand exchange activity"/>
    <property type="evidence" value="ECO:0007669"/>
    <property type="project" value="UniProtKB-KW"/>
</dbReference>
<dbReference type="InterPro" id="IPR036162">
    <property type="entry name" value="Resolvase-like_N_sf"/>
</dbReference>
<feature type="active site" description="O-(5'-phospho-DNA)-serine intermediate" evidence="6 7">
    <location>
        <position position="9"/>
    </location>
</feature>
<accession>A0A1H3P0X4</accession>
<dbReference type="AlphaFoldDB" id="A0A1H3P0X4"/>